<reference evidence="2 3" key="1">
    <citation type="submission" date="2024-03" db="EMBL/GenBank/DDBJ databases">
        <title>The Acrasis kona genome and developmental transcriptomes reveal deep origins of eukaryotic multicellular pathways.</title>
        <authorList>
            <person name="Sheikh S."/>
            <person name="Fu C.-J."/>
            <person name="Brown M.W."/>
            <person name="Baldauf S.L."/>
        </authorList>
    </citation>
    <scope>NUCLEOTIDE SEQUENCE [LARGE SCALE GENOMIC DNA]</scope>
    <source>
        <strain evidence="2 3">ATCC MYA-3509</strain>
    </source>
</reference>
<name>A0AAW2YJR6_9EUKA</name>
<evidence type="ECO:0000313" key="2">
    <source>
        <dbReference type="EMBL" id="KAL0477387.1"/>
    </source>
</evidence>
<proteinExistence type="predicted"/>
<comment type="caution">
    <text evidence="2">The sequence shown here is derived from an EMBL/GenBank/DDBJ whole genome shotgun (WGS) entry which is preliminary data.</text>
</comment>
<accession>A0AAW2YJR6</accession>
<dbReference type="Proteomes" id="UP001431209">
    <property type="component" value="Unassembled WGS sequence"/>
</dbReference>
<feature type="transmembrane region" description="Helical" evidence="1">
    <location>
        <begin position="37"/>
        <end position="55"/>
    </location>
</feature>
<keyword evidence="1" id="KW-0472">Membrane</keyword>
<protein>
    <submittedName>
        <fullName evidence="2">Uncharacterized protein</fullName>
    </submittedName>
</protein>
<gene>
    <name evidence="2" type="ORF">AKO1_005763</name>
</gene>
<sequence>MLTIDKSSALTRQQKQVMLSPRTNAISSALVGGFRYVLLYHVEICLTLVFFCIISNRPLGN</sequence>
<evidence type="ECO:0000313" key="3">
    <source>
        <dbReference type="Proteomes" id="UP001431209"/>
    </source>
</evidence>
<organism evidence="2 3">
    <name type="scientific">Acrasis kona</name>
    <dbReference type="NCBI Taxonomy" id="1008807"/>
    <lineage>
        <taxon>Eukaryota</taxon>
        <taxon>Discoba</taxon>
        <taxon>Heterolobosea</taxon>
        <taxon>Tetramitia</taxon>
        <taxon>Eutetramitia</taxon>
        <taxon>Acrasidae</taxon>
        <taxon>Acrasis</taxon>
    </lineage>
</organism>
<keyword evidence="1" id="KW-0812">Transmembrane</keyword>
<keyword evidence="1" id="KW-1133">Transmembrane helix</keyword>
<dbReference type="AlphaFoldDB" id="A0AAW2YJR6"/>
<keyword evidence="3" id="KW-1185">Reference proteome</keyword>
<evidence type="ECO:0000256" key="1">
    <source>
        <dbReference type="SAM" id="Phobius"/>
    </source>
</evidence>
<dbReference type="EMBL" id="JAOPGA020000167">
    <property type="protein sequence ID" value="KAL0477387.1"/>
    <property type="molecule type" value="Genomic_DNA"/>
</dbReference>